<sequence>MADHHGDHHADGHRRQQQLQGEAADQAAAEIIKEQDRLLPIANVGRIMKQILPPNAKISKEAKETMQECVSEFISFVTGEASDKCHKEKRKTVNGDDVCWAFGALGFDDYVDPMRRYLNKYRELEGDRAAAAATSRSGAGAAAGPDHPSSSSSAAAATAGHFMFNAMDRSTDSSRHRDLNFSGFNQLGRLQPMQGLPRASSSSTSASRDRDGGDGDGGGGGVTMTNGQDNLLPIANVGRIMKDGLPPQAKISKRAKETIQECATEFISFVTGEASERCRRERRKTVNGDDVCHAMRSLGLDHYADAMHRYLQRYREGEELAASLNSSSSAAAAAAAAGGSRGGGAIQIDVRAELSIFRSGNNQGRPNN</sequence>
<comment type="similarity">
    <text evidence="1">Belongs to the NFYB/HAP3 subunit family.</text>
</comment>
<dbReference type="EnsemblPlants" id="OGLUM01G47440.1">
    <property type="protein sequence ID" value="OGLUM01G47440.1"/>
    <property type="gene ID" value="OGLUM01G47440"/>
</dbReference>
<feature type="region of interest" description="Disordered" evidence="5">
    <location>
        <begin position="185"/>
        <end position="227"/>
    </location>
</feature>
<dbReference type="InterPro" id="IPR003958">
    <property type="entry name" value="CBFA_NFYB_domain"/>
</dbReference>
<keyword evidence="8" id="KW-1185">Reference proteome</keyword>
<feature type="compositionally biased region" description="Basic and acidic residues" evidence="5">
    <location>
        <begin position="1"/>
        <end position="14"/>
    </location>
</feature>
<feature type="region of interest" description="Disordered" evidence="5">
    <location>
        <begin position="136"/>
        <end position="155"/>
    </location>
</feature>
<dbReference type="FunFam" id="1.10.20.10:FF:000035">
    <property type="entry name" value="Nuclear transcription factor Y subunit B-3"/>
    <property type="match status" value="1"/>
</dbReference>
<dbReference type="AlphaFoldDB" id="A0A0D9YJQ9"/>
<reference evidence="7" key="2">
    <citation type="submission" date="2015-04" db="UniProtKB">
        <authorList>
            <consortium name="EnsemblPlants"/>
        </authorList>
    </citation>
    <scope>IDENTIFICATION</scope>
</reference>
<organism evidence="7">
    <name type="scientific">Oryza glumipatula</name>
    <dbReference type="NCBI Taxonomy" id="40148"/>
    <lineage>
        <taxon>Eukaryota</taxon>
        <taxon>Viridiplantae</taxon>
        <taxon>Streptophyta</taxon>
        <taxon>Embryophyta</taxon>
        <taxon>Tracheophyta</taxon>
        <taxon>Spermatophyta</taxon>
        <taxon>Magnoliopsida</taxon>
        <taxon>Liliopsida</taxon>
        <taxon>Poales</taxon>
        <taxon>Poaceae</taxon>
        <taxon>BOP clade</taxon>
        <taxon>Oryzoideae</taxon>
        <taxon>Oryzeae</taxon>
        <taxon>Oryzinae</taxon>
        <taxon>Oryza</taxon>
    </lineage>
</organism>
<dbReference type="FunFam" id="1.10.20.10:FF:000124">
    <property type="entry name" value="CCAAT-HAP3 transcription factor"/>
    <property type="match status" value="1"/>
</dbReference>
<evidence type="ECO:0000256" key="2">
    <source>
        <dbReference type="ARBA" id="ARBA00023015"/>
    </source>
</evidence>
<reference evidence="7" key="3">
    <citation type="submission" date="2018-05" db="EMBL/GenBank/DDBJ databases">
        <title>OgluRS3 (Oryza glumaepatula Reference Sequence Version 3).</title>
        <authorList>
            <person name="Zhang J."/>
            <person name="Kudrna D."/>
            <person name="Lee S."/>
            <person name="Talag J."/>
            <person name="Welchert J."/>
            <person name="Wing R.A."/>
        </authorList>
    </citation>
    <scope>NUCLEOTIDE SEQUENCE [LARGE SCALE GENOMIC DNA]</scope>
</reference>
<dbReference type="Gene3D" id="1.10.20.10">
    <property type="entry name" value="Histone, subunit A"/>
    <property type="match status" value="2"/>
</dbReference>
<dbReference type="PANTHER" id="PTHR11064">
    <property type="entry name" value="CCAAT-BINDING TRANSCRIPTION FACTOR-RELATED"/>
    <property type="match status" value="1"/>
</dbReference>
<dbReference type="Gramene" id="OGLUM01G47440.1">
    <property type="protein sequence ID" value="OGLUM01G47440.1"/>
    <property type="gene ID" value="OGLUM01G47440"/>
</dbReference>
<dbReference type="PANTHER" id="PTHR11064:SF106">
    <property type="entry name" value="NUCLEAR TRANSCRIPTION FACTOR Y SUBUNIT B-5"/>
    <property type="match status" value="1"/>
</dbReference>
<dbReference type="GO" id="GO:0046982">
    <property type="term" value="F:protein heterodimerization activity"/>
    <property type="evidence" value="ECO:0007669"/>
    <property type="project" value="InterPro"/>
</dbReference>
<reference evidence="7" key="1">
    <citation type="submission" date="2013-08" db="EMBL/GenBank/DDBJ databases">
        <title>Oryza genome evolution.</title>
        <authorList>
            <person name="Wing R.A."/>
            <person name="Panaud O."/>
            <person name="Oliveira A.C."/>
        </authorList>
    </citation>
    <scope>NUCLEOTIDE SEQUENCE</scope>
</reference>
<accession>A0A0D9YJQ9</accession>
<dbReference type="eggNOG" id="KOG0869">
    <property type="taxonomic scope" value="Eukaryota"/>
</dbReference>
<evidence type="ECO:0000256" key="1">
    <source>
        <dbReference type="ARBA" id="ARBA00009053"/>
    </source>
</evidence>
<dbReference type="InterPro" id="IPR003956">
    <property type="entry name" value="Transcrpt_fac_NFYB/HAP3_CS"/>
</dbReference>
<dbReference type="Proteomes" id="UP000026961">
    <property type="component" value="Chromosome 1"/>
</dbReference>
<dbReference type="STRING" id="40148.A0A0D9YJQ9"/>
<dbReference type="PROSITE" id="PS00685">
    <property type="entry name" value="NFYB_HAP3"/>
    <property type="match status" value="2"/>
</dbReference>
<dbReference type="GO" id="GO:0016602">
    <property type="term" value="C:CCAAT-binding factor complex"/>
    <property type="evidence" value="ECO:0007669"/>
    <property type="project" value="InterPro"/>
</dbReference>
<feature type="domain" description="Transcription factor CBF/NF-Y/archaeal histone" evidence="6">
    <location>
        <begin position="232"/>
        <end position="295"/>
    </location>
</feature>
<keyword evidence="2" id="KW-0805">Transcription regulation</keyword>
<proteinExistence type="inferred from homology"/>
<keyword evidence="3" id="KW-0238">DNA-binding</keyword>
<feature type="region of interest" description="Disordered" evidence="5">
    <location>
        <begin position="1"/>
        <end position="24"/>
    </location>
</feature>
<evidence type="ECO:0000313" key="8">
    <source>
        <dbReference type="Proteomes" id="UP000026961"/>
    </source>
</evidence>
<evidence type="ECO:0000313" key="7">
    <source>
        <dbReference type="EnsemblPlants" id="OGLUM01G47440.1"/>
    </source>
</evidence>
<evidence type="ECO:0000256" key="4">
    <source>
        <dbReference type="ARBA" id="ARBA00023163"/>
    </source>
</evidence>
<name>A0A0D9YJQ9_9ORYZ</name>
<dbReference type="GO" id="GO:0000978">
    <property type="term" value="F:RNA polymerase II cis-regulatory region sequence-specific DNA binding"/>
    <property type="evidence" value="ECO:0007669"/>
    <property type="project" value="TreeGrafter"/>
</dbReference>
<evidence type="ECO:0000256" key="3">
    <source>
        <dbReference type="ARBA" id="ARBA00023125"/>
    </source>
</evidence>
<dbReference type="SUPFAM" id="SSF47113">
    <property type="entry name" value="Histone-fold"/>
    <property type="match status" value="2"/>
</dbReference>
<evidence type="ECO:0000259" key="6">
    <source>
        <dbReference type="Pfam" id="PF00808"/>
    </source>
</evidence>
<dbReference type="PRINTS" id="PR00615">
    <property type="entry name" value="CCAATSUBUNTA"/>
</dbReference>
<dbReference type="Pfam" id="PF00808">
    <property type="entry name" value="CBFD_NFYB_HMF"/>
    <property type="match status" value="2"/>
</dbReference>
<protein>
    <recommendedName>
        <fullName evidence="6">Transcription factor CBF/NF-Y/archaeal histone domain-containing protein</fullName>
    </recommendedName>
</protein>
<feature type="domain" description="Transcription factor CBF/NF-Y/archaeal histone" evidence="6">
    <location>
        <begin position="38"/>
        <end position="101"/>
    </location>
</feature>
<dbReference type="InterPro" id="IPR009072">
    <property type="entry name" value="Histone-fold"/>
</dbReference>
<dbReference type="HOGENOM" id="CLU_060439_0_0_1"/>
<keyword evidence="4" id="KW-0804">Transcription</keyword>
<dbReference type="InterPro" id="IPR027113">
    <property type="entry name" value="Transc_fact_NFYB/HAP3"/>
</dbReference>
<dbReference type="GO" id="GO:0001228">
    <property type="term" value="F:DNA-binding transcription activator activity, RNA polymerase II-specific"/>
    <property type="evidence" value="ECO:0007669"/>
    <property type="project" value="InterPro"/>
</dbReference>
<evidence type="ECO:0000256" key="5">
    <source>
        <dbReference type="SAM" id="MobiDB-lite"/>
    </source>
</evidence>
<dbReference type="CDD" id="cd22907">
    <property type="entry name" value="HFD_NFYB"/>
    <property type="match status" value="2"/>
</dbReference>